<proteinExistence type="predicted"/>
<feature type="domain" description="Bacterial repeat" evidence="3">
    <location>
        <begin position="580"/>
        <end position="648"/>
    </location>
</feature>
<dbReference type="RefSeq" id="WP_354442444.1">
    <property type="nucleotide sequence ID" value="NZ_JBEPSH010000003.1"/>
</dbReference>
<name>A0ABV2Q6Y4_9BURK</name>
<evidence type="ECO:0000259" key="2">
    <source>
        <dbReference type="Pfam" id="PF18203"/>
    </source>
</evidence>
<dbReference type="EMBL" id="JBEPSH010000003">
    <property type="protein sequence ID" value="MET4576357.1"/>
    <property type="molecule type" value="Genomic_DNA"/>
</dbReference>
<protein>
    <recommendedName>
        <fullName evidence="6">IPTL-CTERM sorting domain-containing protein</fullName>
    </recommendedName>
</protein>
<organism evidence="4 5">
    <name type="scientific">Ottowia thiooxydans</name>
    <dbReference type="NCBI Taxonomy" id="219182"/>
    <lineage>
        <taxon>Bacteria</taxon>
        <taxon>Pseudomonadati</taxon>
        <taxon>Pseudomonadota</taxon>
        <taxon>Betaproteobacteria</taxon>
        <taxon>Burkholderiales</taxon>
        <taxon>Comamonadaceae</taxon>
        <taxon>Ottowia</taxon>
    </lineage>
</organism>
<dbReference type="Pfam" id="PF18203">
    <property type="entry name" value="IPTL-CTERM"/>
    <property type="match status" value="1"/>
</dbReference>
<dbReference type="Proteomes" id="UP001549320">
    <property type="component" value="Unassembled WGS sequence"/>
</dbReference>
<dbReference type="Pfam" id="PF18998">
    <property type="entry name" value="Flg_new_2"/>
    <property type="match status" value="3"/>
</dbReference>
<gene>
    <name evidence="4" type="ORF">ABIE13_001466</name>
</gene>
<evidence type="ECO:0000313" key="5">
    <source>
        <dbReference type="Proteomes" id="UP001549320"/>
    </source>
</evidence>
<feature type="signal peptide" evidence="1">
    <location>
        <begin position="1"/>
        <end position="27"/>
    </location>
</feature>
<feature type="chain" id="PRO_5046121747" description="IPTL-CTERM sorting domain-containing protein" evidence="1">
    <location>
        <begin position="28"/>
        <end position="1305"/>
    </location>
</feature>
<evidence type="ECO:0000259" key="3">
    <source>
        <dbReference type="Pfam" id="PF18998"/>
    </source>
</evidence>
<dbReference type="NCBIfam" id="TIGR04174">
    <property type="entry name" value="IPTL_CTERM"/>
    <property type="match status" value="1"/>
</dbReference>
<dbReference type="NCBIfam" id="NF041766">
    <property type="entry name" value="choice_anch_U"/>
    <property type="match status" value="1"/>
</dbReference>
<dbReference type="SUPFAM" id="SSF49265">
    <property type="entry name" value="Fibronectin type III"/>
    <property type="match status" value="1"/>
</dbReference>
<keyword evidence="1" id="KW-0732">Signal</keyword>
<reference evidence="4 5" key="1">
    <citation type="submission" date="2024-06" db="EMBL/GenBank/DDBJ databases">
        <title>Sorghum-associated microbial communities from plants grown in Nebraska, USA.</title>
        <authorList>
            <person name="Schachtman D."/>
        </authorList>
    </citation>
    <scope>NUCLEOTIDE SEQUENCE [LARGE SCALE GENOMIC DNA]</scope>
    <source>
        <strain evidence="4 5">2709</strain>
    </source>
</reference>
<dbReference type="InterPro" id="IPR053784">
    <property type="entry name" value="Choice_anch_U_dom"/>
</dbReference>
<dbReference type="InterPro" id="IPR036116">
    <property type="entry name" value="FN3_sf"/>
</dbReference>
<evidence type="ECO:0008006" key="6">
    <source>
        <dbReference type="Google" id="ProtNLM"/>
    </source>
</evidence>
<dbReference type="InterPro" id="IPR044060">
    <property type="entry name" value="Bacterial_rp_domain"/>
</dbReference>
<feature type="domain" description="Bacterial repeat" evidence="3">
    <location>
        <begin position="506"/>
        <end position="575"/>
    </location>
</feature>
<evidence type="ECO:0000256" key="1">
    <source>
        <dbReference type="SAM" id="SignalP"/>
    </source>
</evidence>
<sequence length="1305" mass="132809">MRANFSWRALLALALIIPSLWTAPASAAAFTPGNVVVYRVGDGSRALVATGNPVFLDEFTPSGTLIQSIAMPTVANGLQQPFAGGGTATSEGWLTRSQDKSCLVVPGYGRDPSVTSGNLVSATGIPRVVAIVSRTGDIDTSTALTDLSNTGANNFRGAASTNCSSVWVTSSLDGTRAAASGASTSAPVASTPVGGRSVAVVDGQLYNSSNTGTNTFKGVNRIGSGTPVTIATATRLPGLSDALTPSPYAFVLLDLDGSPGADTLYVADDDKGITKFSLKSGAWVSNGTAGVADDDYRGLTATVTGSTVTLFATRGADTLVSMVDASGFDGVFAGTPTILASAGSLRAFRGVALAPEVSVTATATAGANGSVSPSIRTVFHGQTTTFDVTANSGYTAVAGGTCAGTLSGGIYTTQPLTENCTVNFSFAQQVTYTVTPTATAGGTISPSVPMTVIGGQTSSFVVTPQSGYIAQIGGTCGGTLSGTTYTTSPVNGNCTVDVTFALQNFTVTPSAGANGSISPSTAQTRPYGSTAQFTVTPLPGYSASVGGTCGGTLSGSTYTTQPITGNCTVSASFTALPVFSVTPTSQGHGTIANSAPQNVIQGDTASFTLVPDEGYAVAVRGTCGGQLQGTTYTTKPVTEACTVDVRFARKVILFLGNSYTFGRMDPVMSYNTSNVTDLTMPMWQRDATGSNPDEPHPWGGIPGVFKKMADQAGLDYDVSISARNAASLRGHFLNSNPAGWDLRGNAASQRWTTVVLQDLSDEPLPPGRSHNANLPYFNAYADKFQQWIHEGAGGSFTETELFGPNCPTITGASQNTCNVVRTVPGSNLNANANADIYLYQTWARPDLIGPNGSNVNGTTYTAAEGLEAMTADFHAGYFGRAAANTRFRGVSPVGDAFLRAVTSGVAMRDPYVPDPGKINLWYIDYFHPSKYGSYLSALVHLGRIAGVDPTSLGAGELAAIDLGISSADAVALQQVAKATLVPPAPTITGVTAGDGQVQVAFTPADNVGNLELLGFTVTCGTQTVSAVASPTVVLGLTNGEPLNCTVSARNVIGTGEPSVASVTVTPAAAAPAQCGSAQGAASVVPPRSNLCIGGHATAVTSANGQYQWGCEAAPWPSTMCSAPWAQTPTSSGPATADVSAGWTFRSAAFISAASVGSLPVNVSFPHGLFDFVLEGGTPGSAAELTVTYPSPLPAGSVYWKYGPTPIGHGCVDAPSCAAPHWYRFPGAVIDGNSVRLTIVDGGIGDDDLSANGVIVDAGGPGLVASVAGPGTVPVPTVSQWALWVMAALLALSTGAAMRRRPPTTR</sequence>
<feature type="domain" description="Bacterial repeat" evidence="3">
    <location>
        <begin position="432"/>
        <end position="502"/>
    </location>
</feature>
<keyword evidence="5" id="KW-1185">Reference proteome</keyword>
<evidence type="ECO:0000313" key="4">
    <source>
        <dbReference type="EMBL" id="MET4576357.1"/>
    </source>
</evidence>
<dbReference type="InterPro" id="IPR013783">
    <property type="entry name" value="Ig-like_fold"/>
</dbReference>
<dbReference type="Gene3D" id="3.40.50.1110">
    <property type="entry name" value="SGNH hydrolase"/>
    <property type="match status" value="2"/>
</dbReference>
<feature type="domain" description="IPTL-CTERM protein sorting" evidence="2">
    <location>
        <begin position="1273"/>
        <end position="1299"/>
    </location>
</feature>
<comment type="caution">
    <text evidence="4">The sequence shown here is derived from an EMBL/GenBank/DDBJ whole genome shotgun (WGS) entry which is preliminary data.</text>
</comment>
<dbReference type="Gene3D" id="2.60.40.10">
    <property type="entry name" value="Immunoglobulins"/>
    <property type="match status" value="1"/>
</dbReference>
<dbReference type="InterPro" id="IPR026442">
    <property type="entry name" value="IPTL_CTERM"/>
</dbReference>
<accession>A0ABV2Q6Y4</accession>
<dbReference type="InterPro" id="IPR036514">
    <property type="entry name" value="SGNH_hydro_sf"/>
</dbReference>